<protein>
    <submittedName>
        <fullName evidence="1">Uncharacterized protein</fullName>
    </submittedName>
</protein>
<keyword evidence="2" id="KW-1185">Reference proteome</keyword>
<evidence type="ECO:0000313" key="1">
    <source>
        <dbReference type="EMBL" id="TFH93938.1"/>
    </source>
</evidence>
<organism evidence="1 2">
    <name type="scientific">Porphyromonas levii</name>
    <dbReference type="NCBI Taxonomy" id="28114"/>
    <lineage>
        <taxon>Bacteria</taxon>
        <taxon>Pseudomonadati</taxon>
        <taxon>Bacteroidota</taxon>
        <taxon>Bacteroidia</taxon>
        <taxon>Bacteroidales</taxon>
        <taxon>Porphyromonadaceae</taxon>
        <taxon>Porphyromonas</taxon>
    </lineage>
</organism>
<gene>
    <name evidence="1" type="ORF">E4P47_09640</name>
</gene>
<dbReference type="AlphaFoldDB" id="A0A4Y8WNM8"/>
<sequence>MVVLSLAGCKGKDKPDVPPQPVSVELGIGTITRGTIIQDNKMMTVWGINDVVHFWAKGEELDKPVPFELTWNGSKWVTPQTVDGKKLAKATSIVASYLPKGAGNIVVTPHGFTFTPSPAKDKEVGEFTISQYYTDILVANTGAKMRAITATLQSPYRQVELIIKNSSWTQEVSNISIKIDGAIGEAIYTHEGWKGTSQAITISHKKERWEGSEADTILLAFPTLSQSVSATITYTNSNGEKTETITTDGGSIVFTLVPEEITNPALAFTPPIDVAYWKKANQDAFNLITNNYAGELTEEQARNHGWNQVRPLVDETMCSKQLYKDDMNVIEWYSIMKKYEKSDKRDWGYALGLETLEGTLVEVYPPQYKDFVGGGNGSFVFSGGARGYHYTTVPAGKYRLVTFISYPEEWVGKEEYGKWYKLPMLDAITGFEALNVGGDYRKKYLEPVFMEKSPYKDMDIIEVVDRNENHLVAPRWYM</sequence>
<feature type="non-terminal residue" evidence="1">
    <location>
        <position position="478"/>
    </location>
</feature>
<dbReference type="Proteomes" id="UP000297225">
    <property type="component" value="Unassembled WGS sequence"/>
</dbReference>
<comment type="caution">
    <text evidence="1">The sequence shown here is derived from an EMBL/GenBank/DDBJ whole genome shotgun (WGS) entry which is preliminary data.</text>
</comment>
<dbReference type="STRING" id="1122973.GCA_000379925_01861"/>
<dbReference type="EMBL" id="SPNC01000248">
    <property type="protein sequence ID" value="TFH93938.1"/>
    <property type="molecule type" value="Genomic_DNA"/>
</dbReference>
<proteinExistence type="predicted"/>
<evidence type="ECO:0000313" key="2">
    <source>
        <dbReference type="Proteomes" id="UP000297225"/>
    </source>
</evidence>
<accession>A0A4Y8WNM8</accession>
<name>A0A4Y8WNM8_9PORP</name>
<reference evidence="1 2" key="1">
    <citation type="submission" date="2019-03" db="EMBL/GenBank/DDBJ databases">
        <title>Porphyromonas levii Isolated from the Uterus of Dairy Cows.</title>
        <authorList>
            <person name="Francis A.M."/>
        </authorList>
    </citation>
    <scope>NUCLEOTIDE SEQUENCE [LARGE SCALE GENOMIC DNA]</scope>
    <source>
        <strain evidence="1 2">AF5678</strain>
    </source>
</reference>